<dbReference type="Proteomes" id="UP001161757">
    <property type="component" value="Unassembled WGS sequence"/>
</dbReference>
<proteinExistence type="predicted"/>
<feature type="compositionally biased region" description="Polar residues" evidence="1">
    <location>
        <begin position="38"/>
        <end position="63"/>
    </location>
</feature>
<gene>
    <name evidence="2" type="ORF">HRR80_008887</name>
</gene>
<evidence type="ECO:0000313" key="3">
    <source>
        <dbReference type="Proteomes" id="UP001161757"/>
    </source>
</evidence>
<accession>A0AAN6EKS4</accession>
<dbReference type="AlphaFoldDB" id="A0AAN6EKS4"/>
<protein>
    <recommendedName>
        <fullName evidence="4">Cysteine-rich transmembrane CYSTM domain-containing protein</fullName>
    </recommendedName>
</protein>
<evidence type="ECO:0000256" key="1">
    <source>
        <dbReference type="SAM" id="MobiDB-lite"/>
    </source>
</evidence>
<feature type="compositionally biased region" description="Low complexity" evidence="1">
    <location>
        <begin position="26"/>
        <end position="36"/>
    </location>
</feature>
<sequence>MAINPTTPSAAPKQSRQPAELETDDQQLQQQQIDTTVGVVNQQPTAPGPMNMNTADESATRDTQQQQQQPLRLRGGGDGAAICCGLCAGLACFECCEICC</sequence>
<feature type="region of interest" description="Disordered" evidence="1">
    <location>
        <begin position="1"/>
        <end position="74"/>
    </location>
</feature>
<evidence type="ECO:0008006" key="4">
    <source>
        <dbReference type="Google" id="ProtNLM"/>
    </source>
</evidence>
<evidence type="ECO:0000313" key="2">
    <source>
        <dbReference type="EMBL" id="KAJ8986944.1"/>
    </source>
</evidence>
<reference evidence="2" key="1">
    <citation type="submission" date="2023-01" db="EMBL/GenBank/DDBJ databases">
        <title>Exophiala dermititidis isolated from Cystic Fibrosis Patient.</title>
        <authorList>
            <person name="Kurbessoian T."/>
            <person name="Crocker A."/>
            <person name="Murante D."/>
            <person name="Hogan D.A."/>
            <person name="Stajich J.E."/>
        </authorList>
    </citation>
    <scope>NUCLEOTIDE SEQUENCE</scope>
    <source>
        <strain evidence="2">Ex8</strain>
    </source>
</reference>
<feature type="compositionally biased region" description="Polar residues" evidence="1">
    <location>
        <begin position="1"/>
        <end position="17"/>
    </location>
</feature>
<name>A0AAN6EKS4_EXODE</name>
<comment type="caution">
    <text evidence="2">The sequence shown here is derived from an EMBL/GenBank/DDBJ whole genome shotgun (WGS) entry which is preliminary data.</text>
</comment>
<organism evidence="2 3">
    <name type="scientific">Exophiala dermatitidis</name>
    <name type="common">Black yeast-like fungus</name>
    <name type="synonym">Wangiella dermatitidis</name>
    <dbReference type="NCBI Taxonomy" id="5970"/>
    <lineage>
        <taxon>Eukaryota</taxon>
        <taxon>Fungi</taxon>
        <taxon>Dikarya</taxon>
        <taxon>Ascomycota</taxon>
        <taxon>Pezizomycotina</taxon>
        <taxon>Eurotiomycetes</taxon>
        <taxon>Chaetothyriomycetidae</taxon>
        <taxon>Chaetothyriales</taxon>
        <taxon>Herpotrichiellaceae</taxon>
        <taxon>Exophiala</taxon>
    </lineage>
</organism>
<dbReference type="EMBL" id="JAJGCB010000029">
    <property type="protein sequence ID" value="KAJ8986944.1"/>
    <property type="molecule type" value="Genomic_DNA"/>
</dbReference>